<dbReference type="InterPro" id="IPR000719">
    <property type="entry name" value="Prot_kinase_dom"/>
</dbReference>
<feature type="domain" description="Protein kinase" evidence="10">
    <location>
        <begin position="467"/>
        <end position="1188"/>
    </location>
</feature>
<evidence type="ECO:0000256" key="1">
    <source>
        <dbReference type="ARBA" id="ARBA00012513"/>
    </source>
</evidence>
<feature type="region of interest" description="Disordered" evidence="9">
    <location>
        <begin position="130"/>
        <end position="450"/>
    </location>
</feature>
<feature type="compositionally biased region" description="Basic and acidic residues" evidence="9">
    <location>
        <begin position="1441"/>
        <end position="1455"/>
    </location>
</feature>
<dbReference type="SMART" id="SM00220">
    <property type="entry name" value="S_TKc"/>
    <property type="match status" value="1"/>
</dbReference>
<evidence type="ECO:0000313" key="12">
    <source>
        <dbReference type="Proteomes" id="UP000007494"/>
    </source>
</evidence>
<dbReference type="Gene3D" id="1.10.510.10">
    <property type="entry name" value="Transferase(Phosphotransferase) domain 1"/>
    <property type="match status" value="2"/>
</dbReference>
<dbReference type="eggNOG" id="KOG0592">
    <property type="taxonomic scope" value="Eukaryota"/>
</dbReference>
<feature type="region of interest" description="Disordered" evidence="9">
    <location>
        <begin position="1829"/>
        <end position="1927"/>
    </location>
</feature>
<dbReference type="Proteomes" id="UP000007494">
    <property type="component" value="Chromosome VIIb"/>
</dbReference>
<evidence type="ECO:0000259" key="10">
    <source>
        <dbReference type="PROSITE" id="PS50011"/>
    </source>
</evidence>
<dbReference type="eggNOG" id="KOG0605">
    <property type="taxonomic scope" value="Eukaryota"/>
</dbReference>
<dbReference type="EMBL" id="FR823389">
    <property type="protein sequence ID" value="CBZ53215.1"/>
    <property type="molecule type" value="Genomic_DNA"/>
</dbReference>
<gene>
    <name evidence="11" type="ORF">NCLIV_030020</name>
</gene>
<evidence type="ECO:0000256" key="6">
    <source>
        <dbReference type="ARBA" id="ARBA00022840"/>
    </source>
</evidence>
<feature type="compositionally biased region" description="Basic and acidic residues" evidence="9">
    <location>
        <begin position="1553"/>
        <end position="1579"/>
    </location>
</feature>
<feature type="compositionally biased region" description="Polar residues" evidence="9">
    <location>
        <begin position="1330"/>
        <end position="1343"/>
    </location>
</feature>
<dbReference type="PROSITE" id="PS00108">
    <property type="entry name" value="PROTEIN_KINASE_ST"/>
    <property type="match status" value="1"/>
</dbReference>
<feature type="compositionally biased region" description="Low complexity" evidence="9">
    <location>
        <begin position="933"/>
        <end position="949"/>
    </location>
</feature>
<feature type="compositionally biased region" description="Basic and acidic residues" evidence="9">
    <location>
        <begin position="234"/>
        <end position="246"/>
    </location>
</feature>
<feature type="region of interest" description="Disordered" evidence="9">
    <location>
        <begin position="527"/>
        <end position="695"/>
    </location>
</feature>
<dbReference type="InterPro" id="IPR011009">
    <property type="entry name" value="Kinase-like_dom_sf"/>
</dbReference>
<feature type="compositionally biased region" description="Basic and acidic residues" evidence="9">
    <location>
        <begin position="950"/>
        <end position="988"/>
    </location>
</feature>
<feature type="region of interest" description="Disordered" evidence="9">
    <location>
        <begin position="810"/>
        <end position="915"/>
    </location>
</feature>
<keyword evidence="3" id="KW-0808">Transferase</keyword>
<feature type="compositionally biased region" description="Basic residues" evidence="9">
    <location>
        <begin position="165"/>
        <end position="233"/>
    </location>
</feature>
<dbReference type="SUPFAM" id="SSF56112">
    <property type="entry name" value="Protein kinase-like (PK-like)"/>
    <property type="match status" value="2"/>
</dbReference>
<feature type="compositionally biased region" description="Basic and acidic residues" evidence="9">
    <location>
        <begin position="1033"/>
        <end position="1053"/>
    </location>
</feature>
<accession>F0VHM1</accession>
<dbReference type="InterPro" id="IPR008271">
    <property type="entry name" value="Ser/Thr_kinase_AS"/>
</dbReference>
<evidence type="ECO:0000313" key="11">
    <source>
        <dbReference type="EMBL" id="CBZ53215.1"/>
    </source>
</evidence>
<feature type="compositionally biased region" description="Basic and acidic residues" evidence="9">
    <location>
        <begin position="631"/>
        <end position="651"/>
    </location>
</feature>
<keyword evidence="4" id="KW-0547">Nucleotide-binding</keyword>
<feature type="compositionally biased region" description="Low complexity" evidence="9">
    <location>
        <begin position="837"/>
        <end position="915"/>
    </location>
</feature>
<feature type="compositionally biased region" description="Gly residues" evidence="9">
    <location>
        <begin position="1246"/>
        <end position="1256"/>
    </location>
</feature>
<dbReference type="GO" id="GO:0004674">
    <property type="term" value="F:protein serine/threonine kinase activity"/>
    <property type="evidence" value="ECO:0007669"/>
    <property type="project" value="UniProtKB-KW"/>
</dbReference>
<feature type="region of interest" description="Disordered" evidence="9">
    <location>
        <begin position="1029"/>
        <end position="1099"/>
    </location>
</feature>
<feature type="region of interest" description="Disordered" evidence="9">
    <location>
        <begin position="933"/>
        <end position="1002"/>
    </location>
</feature>
<feature type="compositionally biased region" description="Low complexity" evidence="9">
    <location>
        <begin position="410"/>
        <end position="423"/>
    </location>
</feature>
<feature type="compositionally biased region" description="Polar residues" evidence="9">
    <location>
        <begin position="1258"/>
        <end position="1271"/>
    </location>
</feature>
<feature type="compositionally biased region" description="Pro residues" evidence="9">
    <location>
        <begin position="1084"/>
        <end position="1093"/>
    </location>
</feature>
<keyword evidence="6" id="KW-0067">ATP-binding</keyword>
<dbReference type="OrthoDB" id="347657at2759"/>
<dbReference type="InterPro" id="IPR050236">
    <property type="entry name" value="Ser_Thr_kinase_AGC"/>
</dbReference>
<protein>
    <recommendedName>
        <fullName evidence="1">non-specific serine/threonine protein kinase</fullName>
        <ecNumber evidence="1">2.7.11.1</ecNumber>
    </recommendedName>
</protein>
<dbReference type="PANTHER" id="PTHR24356:SF1">
    <property type="entry name" value="SERINE_THREONINE-PROTEIN KINASE GREATWALL"/>
    <property type="match status" value="1"/>
</dbReference>
<proteinExistence type="predicted"/>
<dbReference type="InParanoid" id="F0VHM1"/>
<evidence type="ECO:0000256" key="2">
    <source>
        <dbReference type="ARBA" id="ARBA00022527"/>
    </source>
</evidence>
<feature type="compositionally biased region" description="Low complexity" evidence="9">
    <location>
        <begin position="1224"/>
        <end position="1236"/>
    </location>
</feature>
<dbReference type="EC" id="2.7.11.1" evidence="1"/>
<dbReference type="GeneID" id="13443481"/>
<dbReference type="eggNOG" id="KOG3592">
    <property type="taxonomic scope" value="Eukaryota"/>
</dbReference>
<evidence type="ECO:0000256" key="8">
    <source>
        <dbReference type="ARBA" id="ARBA00048679"/>
    </source>
</evidence>
<feature type="region of interest" description="Disordered" evidence="9">
    <location>
        <begin position="1218"/>
        <end position="1271"/>
    </location>
</feature>
<dbReference type="RefSeq" id="XP_003883247.1">
    <property type="nucleotide sequence ID" value="XM_003883198.1"/>
</dbReference>
<feature type="compositionally biased region" description="Basic and acidic residues" evidence="9">
    <location>
        <begin position="672"/>
        <end position="686"/>
    </location>
</feature>
<feature type="compositionally biased region" description="Low complexity" evidence="9">
    <location>
        <begin position="326"/>
        <end position="341"/>
    </location>
</feature>
<feature type="compositionally biased region" description="Basic residues" evidence="9">
    <location>
        <begin position="247"/>
        <end position="270"/>
    </location>
</feature>
<feature type="region of interest" description="Disordered" evidence="9">
    <location>
        <begin position="1285"/>
        <end position="1343"/>
    </location>
</feature>
<keyword evidence="12" id="KW-1185">Reference proteome</keyword>
<dbReference type="PROSITE" id="PS50011">
    <property type="entry name" value="PROTEIN_KINASE_DOM"/>
    <property type="match status" value="1"/>
</dbReference>
<feature type="compositionally biased region" description="Pro residues" evidence="9">
    <location>
        <begin position="553"/>
        <end position="565"/>
    </location>
</feature>
<feature type="compositionally biased region" description="Basic and acidic residues" evidence="9">
    <location>
        <begin position="150"/>
        <end position="164"/>
    </location>
</feature>
<feature type="region of interest" description="Disordered" evidence="9">
    <location>
        <begin position="1"/>
        <end position="76"/>
    </location>
</feature>
<evidence type="ECO:0000256" key="4">
    <source>
        <dbReference type="ARBA" id="ARBA00022741"/>
    </source>
</evidence>
<sequence length="2060" mass="223698">MGSIRAETAKRQAAVSHRRQQEPEYGETETAREKENLGTKRRKEKRAEKEQMKKRRRAKREGEERGWKREREKERENLCRRAACRLFFPRCLQPPEKEKTDEASFSDAPPAVLAETPRWPALFSRVLIPIFLRPSLARRRRKNVSPGAEEIPKKEQQKEREKKNKEKKRKNKEKKRKNKEKKRKNKEKKRKNKEKKRKNKEKKRKNKEKKRKNKEKKRKNKEKKRKNKEKKRKNKEEKRKDKEEKKRKNKEKKRKNKEKKRKNKEKKRKNKVEERKDKEKEEKRREGRRGMSVAWNMSEAVANREAVEEPNASPLPEGCDGISDKSSLPPALLAAADPSPSETRSEHACAVASSVAKSHIPSSPTAWHSGAASSCASSSAPTLPPSSPSLSRVSSGSPLGHAPWTGKCRSSSSLSLQPDSPNSASPSVFASRGSPEATATESREGDSLARRPPLNFFSPLFPPGCPYTPLALLGTGAISRVFQCLDQRRNPPTFVAVKLIRKQILKRNPILREQVINEKEALRRLSVPCPRRGSDGSLSLSPSSTSASFSPPSSSPPSSSPPSSSPPSSFSPSSFPPSSSPASSSSPPASSSPASSSSPPASSSPSSSSPSSSSPSSSSPASSFPSCGTEQNKEGGHLGDGEKPIAREGGRRATVSECAEAAAAGARGLSPKRQEDDRRGGRAGEEREGEEDDRTNRHRVCPFIPRLLHAFQDAQRLFLVMNLSGFSNLQEILHRVSPAHADSPSFPIQLSDIAAKTWTAELVGALEWFRERGVVHRDLKPRNLVISPEGHLCVVDFGAALLLPADGEATEKRAKGRGALATKMSRGDSPEPPQETPSPRRSSPFTPEPALASDTPTTSALAASPPLLPACASASVLSPSSLPSSSAPSFSSSAPSSAPSAPSSAPSVPSSSSSLSCASTVSYAAGSSRAASLASASGESPDAAAATRGTGREREARVAVHSEEAERAGQENPGREKDTPAEHGDGGEGARPTRLGDEAPPRAASAVISDCAGTCLYSAPECFMQSAGTRNGEAPKAKRPDGCRPVGNKRDSCDSEADVAEASLCRAGSSPGSGEALPSDARPIPTPGSPPSPSRASDASASAALPSIHYALDLWSLGCIAYEMLCGRPAFEAQVPQETVEKILTGTVEFPPFLAPDARDFISRLLVVEPTARLGFRDFNELKFHPFLAPLGESIWRLPSVPLVRLYDRKRHRNLQDPCRGLPAADAASNAPAAGAQKREVELEGEGGALEPGACGGTQTLDEPSEDASSQLSHVFNQGAEMALERQAPEHSSSLSQAAPAVGASASACRPHHGVPRLQDPVHASRDTRASSPSPCWGSSATFGQERVDSGHAHASGRRSDAFPLRSEFLPSLPALYVADEDGNGDLEASLELTPSLGFGASSLRWAATGQVPAAPAGFPRFAHTLFPSAVGSQVSGAQEAHGEEDGLDREDARRLPPVWRPAGRHAQIPPERNGDGEADATEEERGERNEEGPSERGRGGGREGEDVGASETGRSDAERRRAQARRAANGKDDVEGSREKEMRARSARRRSRECMRDGWRQRGEKSEAGRRRGSREPEGCSWGAAEERVRERPGTNGKRACHVRNADGDNWWERETEPWFFRGEERSWENQADARLDAPCPAASDLSPADCFGREACRVEQSPGDLTAFLHEGERAVFWGPLTLMQEAATLFERLWSAGIRRRGYRLHGNSRSALEPEPCLAVLTDVPRLLLLDPFKLRLQKSILLSGDGLAVAAEGGDVLFYQSPRYSLLFLDDLGQAELWADVINRTVLLRGRWSPSGSPVRPSSSCCRRCFTRWSPRRGAFSFASQGREAKTATATRRHGEDAQAPETAATGDGRRFGQSSRSGEERRVGGRRLSASYTLARPTKAQKWGEREGSLASEGSEGSESRRCHGDAERKQSREKTRIYERHVSSVFPGRNGGDAQDARESKATWLLKRRYSAIERSTTAWADEDQRVEDWDPFSGEESETDKTEDVRGSGASGAAVFLRDAEASRKQTPASVSHFLLGRAKKVGNAAAGAVRALHRKWLSETDSDCRPR</sequence>
<feature type="region of interest" description="Disordered" evidence="9">
    <location>
        <begin position="1977"/>
        <end position="2002"/>
    </location>
</feature>
<feature type="region of interest" description="Disordered" evidence="9">
    <location>
        <begin position="1433"/>
        <end position="1582"/>
    </location>
</feature>
<evidence type="ECO:0000256" key="7">
    <source>
        <dbReference type="ARBA" id="ARBA00047899"/>
    </source>
</evidence>
<comment type="catalytic activity">
    <reaction evidence="8">
        <text>L-seryl-[protein] + ATP = O-phospho-L-seryl-[protein] + ADP + H(+)</text>
        <dbReference type="Rhea" id="RHEA:17989"/>
        <dbReference type="Rhea" id="RHEA-COMP:9863"/>
        <dbReference type="Rhea" id="RHEA-COMP:11604"/>
        <dbReference type="ChEBI" id="CHEBI:15378"/>
        <dbReference type="ChEBI" id="CHEBI:29999"/>
        <dbReference type="ChEBI" id="CHEBI:30616"/>
        <dbReference type="ChEBI" id="CHEBI:83421"/>
        <dbReference type="ChEBI" id="CHEBI:456216"/>
        <dbReference type="EC" id="2.7.11.1"/>
    </reaction>
</comment>
<evidence type="ECO:0000256" key="3">
    <source>
        <dbReference type="ARBA" id="ARBA00022679"/>
    </source>
</evidence>
<dbReference type="GO" id="GO:0005524">
    <property type="term" value="F:ATP binding"/>
    <property type="evidence" value="ECO:0007669"/>
    <property type="project" value="UniProtKB-KW"/>
</dbReference>
<feature type="compositionally biased region" description="Basic and acidic residues" evidence="9">
    <location>
        <begin position="1530"/>
        <end position="1545"/>
    </location>
</feature>
<reference evidence="12" key="1">
    <citation type="journal article" date="2012" name="PLoS Pathog.">
        <title>Comparative genomics of the apicomplexan parasites Toxoplasma gondii and Neospora caninum: Coccidia differing in host range and transmission strategy.</title>
        <authorList>
            <person name="Reid A.J."/>
            <person name="Vermont S.J."/>
            <person name="Cotton J.A."/>
            <person name="Harris D."/>
            <person name="Hill-Cawthorne G.A."/>
            <person name="Konen-Waisman S."/>
            <person name="Latham S.M."/>
            <person name="Mourier T."/>
            <person name="Norton R."/>
            <person name="Quail M.A."/>
            <person name="Sanders M."/>
            <person name="Shanmugam D."/>
            <person name="Sohal A."/>
            <person name="Wasmuth J.D."/>
            <person name="Brunk B."/>
            <person name="Grigg M.E."/>
            <person name="Howard J.C."/>
            <person name="Parkinson J."/>
            <person name="Roos D.S."/>
            <person name="Trees A.J."/>
            <person name="Berriman M."/>
            <person name="Pain A."/>
            <person name="Wastling J.M."/>
        </authorList>
    </citation>
    <scope>NUCLEOTIDE SEQUENCE [LARGE SCALE GENOMIC DNA]</scope>
    <source>
        <strain evidence="12">Liverpool</strain>
    </source>
</reference>
<comment type="catalytic activity">
    <reaction evidence="7">
        <text>L-threonyl-[protein] + ATP = O-phospho-L-threonyl-[protein] + ADP + H(+)</text>
        <dbReference type="Rhea" id="RHEA:46608"/>
        <dbReference type="Rhea" id="RHEA-COMP:11060"/>
        <dbReference type="Rhea" id="RHEA-COMP:11605"/>
        <dbReference type="ChEBI" id="CHEBI:15378"/>
        <dbReference type="ChEBI" id="CHEBI:30013"/>
        <dbReference type="ChEBI" id="CHEBI:30616"/>
        <dbReference type="ChEBI" id="CHEBI:61977"/>
        <dbReference type="ChEBI" id="CHEBI:456216"/>
        <dbReference type="EC" id="2.7.11.1"/>
    </reaction>
</comment>
<feature type="compositionally biased region" description="Low complexity" evidence="9">
    <location>
        <begin position="541"/>
        <end position="552"/>
    </location>
</feature>
<evidence type="ECO:0000256" key="9">
    <source>
        <dbReference type="SAM" id="MobiDB-lite"/>
    </source>
</evidence>
<dbReference type="GO" id="GO:0035556">
    <property type="term" value="P:intracellular signal transduction"/>
    <property type="evidence" value="ECO:0007669"/>
    <property type="project" value="TreeGrafter"/>
</dbReference>
<feature type="compositionally biased region" description="Basic and acidic residues" evidence="9">
    <location>
        <begin position="271"/>
        <end position="289"/>
    </location>
</feature>
<dbReference type="Pfam" id="PF00069">
    <property type="entry name" value="Pkinase"/>
    <property type="match status" value="2"/>
</dbReference>
<feature type="compositionally biased region" description="Basic and acidic residues" evidence="9">
    <location>
        <begin position="29"/>
        <end position="38"/>
    </location>
</feature>
<feature type="compositionally biased region" description="Acidic residues" evidence="9">
    <location>
        <begin position="1981"/>
        <end position="1990"/>
    </location>
</feature>
<feature type="compositionally biased region" description="Basic and acidic residues" evidence="9">
    <location>
        <begin position="60"/>
        <end position="76"/>
    </location>
</feature>
<name>F0VHM1_NEOCL</name>
<dbReference type="PANTHER" id="PTHR24356">
    <property type="entry name" value="SERINE/THREONINE-PROTEIN KINASE"/>
    <property type="match status" value="1"/>
</dbReference>
<feature type="compositionally biased region" description="Low complexity" evidence="9">
    <location>
        <begin position="388"/>
        <end position="400"/>
    </location>
</feature>
<dbReference type="Gene3D" id="3.30.200.20">
    <property type="entry name" value="Phosphorylase Kinase, domain 1"/>
    <property type="match status" value="1"/>
</dbReference>
<feature type="compositionally biased region" description="Basic and acidic residues" evidence="9">
    <location>
        <begin position="1908"/>
        <end position="1927"/>
    </location>
</feature>
<keyword evidence="5" id="KW-0418">Kinase</keyword>
<feature type="compositionally biased region" description="Low complexity" evidence="9">
    <location>
        <begin position="369"/>
        <end position="381"/>
    </location>
</feature>
<organism evidence="11 12">
    <name type="scientific">Neospora caninum (strain Liverpool)</name>
    <dbReference type="NCBI Taxonomy" id="572307"/>
    <lineage>
        <taxon>Eukaryota</taxon>
        <taxon>Sar</taxon>
        <taxon>Alveolata</taxon>
        <taxon>Apicomplexa</taxon>
        <taxon>Conoidasida</taxon>
        <taxon>Coccidia</taxon>
        <taxon>Eucoccidiorida</taxon>
        <taxon>Eimeriorina</taxon>
        <taxon>Sarcocystidae</taxon>
        <taxon>Neospora</taxon>
    </lineage>
</organism>
<keyword evidence="2" id="KW-0723">Serine/threonine-protein kinase</keyword>
<feature type="compositionally biased region" description="Low complexity" evidence="9">
    <location>
        <begin position="580"/>
        <end position="626"/>
    </location>
</feature>
<feature type="compositionally biased region" description="Low complexity" evidence="9">
    <location>
        <begin position="1296"/>
        <end position="1308"/>
    </location>
</feature>
<feature type="compositionally biased region" description="Basic and acidic residues" evidence="9">
    <location>
        <begin position="1484"/>
        <end position="1506"/>
    </location>
</feature>
<evidence type="ECO:0000256" key="5">
    <source>
        <dbReference type="ARBA" id="ARBA00022777"/>
    </source>
</evidence>
<dbReference type="VEuPathDB" id="ToxoDB:NCLIV_030020"/>